<evidence type="ECO:0000313" key="3">
    <source>
        <dbReference type="EMBL" id="KOS57582.1"/>
    </source>
</evidence>
<organism evidence="3 4">
    <name type="scientific">Rhodococcus rhodochrous KG-21</name>
    <dbReference type="NCBI Taxonomy" id="1441923"/>
    <lineage>
        <taxon>Bacteria</taxon>
        <taxon>Bacillati</taxon>
        <taxon>Actinomycetota</taxon>
        <taxon>Actinomycetes</taxon>
        <taxon>Mycobacteriales</taxon>
        <taxon>Nocardiaceae</taxon>
        <taxon>Rhodococcus</taxon>
    </lineage>
</organism>
<dbReference type="PANTHER" id="PTHR43581">
    <property type="entry name" value="ATP/GTP PHOSPHATASE"/>
    <property type="match status" value="1"/>
</dbReference>
<reference evidence="3 4" key="1">
    <citation type="journal article" date="2015" name="Genome Announc.">
        <title>Draft Genome Sequence of Rhodococcus rhodochrous Strain KG-21, a Soil Isolate from Oil Fields of Krishna-Godavari Basin, India.</title>
        <authorList>
            <person name="Dawar C."/>
            <person name="Aggarwal R.K."/>
        </authorList>
    </citation>
    <scope>NUCLEOTIDE SEQUENCE [LARGE SCALE GENOMIC DNA]</scope>
    <source>
        <strain evidence="3 4">KG-21</strain>
    </source>
</reference>
<feature type="domain" description="ATPase AAA-type core" evidence="1">
    <location>
        <begin position="25"/>
        <end position="311"/>
    </location>
</feature>
<dbReference type="Proteomes" id="UP000037712">
    <property type="component" value="Unassembled WGS sequence"/>
</dbReference>
<dbReference type="PANTHER" id="PTHR43581:SF2">
    <property type="entry name" value="EXCINUCLEASE ATPASE SUBUNIT"/>
    <property type="match status" value="1"/>
</dbReference>
<dbReference type="InterPro" id="IPR003959">
    <property type="entry name" value="ATPase_AAA_core"/>
</dbReference>
<name>A0A0M8PQP7_RHORH</name>
<dbReference type="SUPFAM" id="SSF52540">
    <property type="entry name" value="P-loop containing nucleoside triphosphate hydrolases"/>
    <property type="match status" value="1"/>
</dbReference>
<gene>
    <name evidence="3" type="ORF">Z051_03640</name>
</gene>
<dbReference type="GO" id="GO:0005524">
    <property type="term" value="F:ATP binding"/>
    <property type="evidence" value="ECO:0007669"/>
    <property type="project" value="InterPro"/>
</dbReference>
<evidence type="ECO:0000259" key="1">
    <source>
        <dbReference type="Pfam" id="PF13304"/>
    </source>
</evidence>
<feature type="domain" description="OLD protein-like TOPRIM" evidence="2">
    <location>
        <begin position="357"/>
        <end position="406"/>
    </location>
</feature>
<reference evidence="4" key="2">
    <citation type="submission" date="2015-01" db="EMBL/GenBank/DDBJ databases">
        <title>Draft genome sequence of potential hydrocarbon metabolising strain of Rhodococcus rhodochrous.</title>
        <authorList>
            <person name="Aggarwal R.K."/>
            <person name="Dawar C."/>
        </authorList>
    </citation>
    <scope>NUCLEOTIDE SEQUENCE [LARGE SCALE GENOMIC DNA]</scope>
    <source>
        <strain evidence="4">KG-21</strain>
    </source>
</reference>
<dbReference type="RefSeq" id="WP_054371411.1">
    <property type="nucleotide sequence ID" value="NZ_AZYO01000004.1"/>
</dbReference>
<dbReference type="GO" id="GO:0016887">
    <property type="term" value="F:ATP hydrolysis activity"/>
    <property type="evidence" value="ECO:0007669"/>
    <property type="project" value="InterPro"/>
</dbReference>
<proteinExistence type="predicted"/>
<sequence>MRLSRVEIKNHSRIQDLDLEVRRHAVIVGANEVGKSSILRMLNLLLGTSTASLYQALKLSDLRDPGQPLVVNAWWSCFTDENRRPFPSEISIARDQVGEYLWVQMIVELDPEDDEAMTIRRWFPESGHERAPSREQLEAFGWRYLKATRGTSMMEGPHSPVRTLLAAADLGANEDGLKTLLKQFNEEIAGNESVGDLLGRVAGHLSRSMPRSVTKDDFSVRSVTDPSSDVLQDVTIFLNRGDDQVSLMEQSDGVRQLMSMTLFDLAEGTANILAIDEPEIHLHPTSQRTAAELLSGDGNQKIIVTHSPYILHRFEPSEVIAVDRHGKCHQIGDAKLSRVEKVRAHWWSPRLLEALTARFVVLVEGDADRVIVEAVAHKLDIDLDRLGAVVVELDGADKFSNVFPLLGPDGFGPTLLGLVDEQESGKWVNAFKGKRSTVVDKKVFISSSDLEDEYTRALGGPGAAQALIDGKFCREQGLLQSTGVEAIEKISPEAVAKFCRDKGKVEAATCIAEALTPDVAEKIGSVARLVRTLDELSKQ</sequence>
<dbReference type="InterPro" id="IPR027417">
    <property type="entry name" value="P-loop_NTPase"/>
</dbReference>
<dbReference type="PATRIC" id="fig|1441923.3.peg.799"/>
<dbReference type="CDD" id="cd01026">
    <property type="entry name" value="TOPRIM_OLD"/>
    <property type="match status" value="1"/>
</dbReference>
<protein>
    <submittedName>
        <fullName evidence="3">ATPase AAA</fullName>
    </submittedName>
</protein>
<dbReference type="Gene3D" id="3.40.50.300">
    <property type="entry name" value="P-loop containing nucleotide triphosphate hydrolases"/>
    <property type="match status" value="1"/>
</dbReference>
<dbReference type="AlphaFoldDB" id="A0A0M8PQP7"/>
<dbReference type="EMBL" id="AZYO01000004">
    <property type="protein sequence ID" value="KOS57582.1"/>
    <property type="molecule type" value="Genomic_DNA"/>
</dbReference>
<dbReference type="Pfam" id="PF20469">
    <property type="entry name" value="OLD-like_TOPRIM"/>
    <property type="match status" value="1"/>
</dbReference>
<dbReference type="Pfam" id="PF13304">
    <property type="entry name" value="AAA_21"/>
    <property type="match status" value="1"/>
</dbReference>
<dbReference type="InterPro" id="IPR051396">
    <property type="entry name" value="Bact_Antivir_Def_Nuclease"/>
</dbReference>
<accession>A0A0M8PQP7</accession>
<dbReference type="InterPro" id="IPR034139">
    <property type="entry name" value="TOPRIM_OLD"/>
</dbReference>
<evidence type="ECO:0000259" key="2">
    <source>
        <dbReference type="Pfam" id="PF20469"/>
    </source>
</evidence>
<comment type="caution">
    <text evidence="3">The sequence shown here is derived from an EMBL/GenBank/DDBJ whole genome shotgun (WGS) entry which is preliminary data.</text>
</comment>
<evidence type="ECO:0000313" key="4">
    <source>
        <dbReference type="Proteomes" id="UP000037712"/>
    </source>
</evidence>